<dbReference type="Gene3D" id="3.30.410.40">
    <property type="match status" value="1"/>
</dbReference>
<feature type="transmembrane region" description="Helical" evidence="2">
    <location>
        <begin position="135"/>
        <end position="157"/>
    </location>
</feature>
<sequence length="438" mass="48055">MLSSPTSKPIVLGIVDRSSKTRFLSPAESPKYVDAFSAGISQSELLDTESDRLSQGVRPVVIGGQTACRQRHRKSLRSSPREGPRGQTACDRQLDRLAHCQIGYRAQPTGCPSLIGFKPFVFVNNRNVSHRYLPVSFNQVVGATTPFFTAVLAYGVAASREAYATYAVLVPVVAIATGGVQDYHQKRRTSMDLLQYMALVAIALLREEFGVVVILEREDPNFIWILLCNSSMAYFVNLTNFLVTKHTSPLTLQVRPSWHDDAFRSVVVPCIASSSEEPPSDKIVPAVLLHHEQSNTTRGDGSKLCVTVNCTFMREEVNAPSMAYNDYIIIGAVTVGARCGSRYEDARVLSMVHFSDVLVDTSPSSPSNRGRGCWAAAAASTTGYVRAVEWESWEVADVMPFRPALGTWQAAVTRGLLETGVLPDNEFTYDHIHGTMSV</sequence>
<gene>
    <name evidence="3" type="ORF">HU200_040656</name>
</gene>
<evidence type="ECO:0000313" key="4">
    <source>
        <dbReference type="Proteomes" id="UP000636709"/>
    </source>
</evidence>
<keyword evidence="2" id="KW-0472">Membrane</keyword>
<protein>
    <submittedName>
        <fullName evidence="3">Uncharacterized protein</fullName>
    </submittedName>
</protein>
<evidence type="ECO:0000256" key="1">
    <source>
        <dbReference type="SAM" id="MobiDB-lite"/>
    </source>
</evidence>
<feature type="transmembrane region" description="Helical" evidence="2">
    <location>
        <begin position="193"/>
        <end position="215"/>
    </location>
</feature>
<reference evidence="3" key="1">
    <citation type="submission" date="2020-07" db="EMBL/GenBank/DDBJ databases">
        <title>Genome sequence and genetic diversity analysis of an under-domesticated orphan crop, white fonio (Digitaria exilis).</title>
        <authorList>
            <person name="Bennetzen J.L."/>
            <person name="Chen S."/>
            <person name="Ma X."/>
            <person name="Wang X."/>
            <person name="Yssel A.E.J."/>
            <person name="Chaluvadi S.R."/>
            <person name="Johnson M."/>
            <person name="Gangashetty P."/>
            <person name="Hamidou F."/>
            <person name="Sanogo M.D."/>
            <person name="Zwaenepoel A."/>
            <person name="Wallace J."/>
            <person name="Van De Peer Y."/>
            <person name="Van Deynze A."/>
        </authorList>
    </citation>
    <scope>NUCLEOTIDE SEQUENCE</scope>
    <source>
        <tissue evidence="3">Leaves</tissue>
    </source>
</reference>
<dbReference type="EMBL" id="JACEFO010001965">
    <property type="protein sequence ID" value="KAF8691509.1"/>
    <property type="molecule type" value="Genomic_DNA"/>
</dbReference>
<name>A0A835EHN2_9POAL</name>
<organism evidence="3 4">
    <name type="scientific">Digitaria exilis</name>
    <dbReference type="NCBI Taxonomy" id="1010633"/>
    <lineage>
        <taxon>Eukaryota</taxon>
        <taxon>Viridiplantae</taxon>
        <taxon>Streptophyta</taxon>
        <taxon>Embryophyta</taxon>
        <taxon>Tracheophyta</taxon>
        <taxon>Spermatophyta</taxon>
        <taxon>Magnoliopsida</taxon>
        <taxon>Liliopsida</taxon>
        <taxon>Poales</taxon>
        <taxon>Poaceae</taxon>
        <taxon>PACMAD clade</taxon>
        <taxon>Panicoideae</taxon>
        <taxon>Panicodae</taxon>
        <taxon>Paniceae</taxon>
        <taxon>Anthephorinae</taxon>
        <taxon>Digitaria</taxon>
    </lineage>
</organism>
<dbReference type="AlphaFoldDB" id="A0A835EHN2"/>
<evidence type="ECO:0000256" key="2">
    <source>
        <dbReference type="SAM" id="Phobius"/>
    </source>
</evidence>
<dbReference type="InterPro" id="IPR051871">
    <property type="entry name" value="GMC_Oxidoreductase-Related"/>
</dbReference>
<dbReference type="PANTHER" id="PTHR45968">
    <property type="entry name" value="OSJNBA0019K04.7 PROTEIN"/>
    <property type="match status" value="1"/>
</dbReference>
<proteinExistence type="predicted"/>
<keyword evidence="2" id="KW-0812">Transmembrane</keyword>
<feature type="region of interest" description="Disordered" evidence="1">
    <location>
        <begin position="69"/>
        <end position="89"/>
    </location>
</feature>
<feature type="transmembrane region" description="Helical" evidence="2">
    <location>
        <begin position="163"/>
        <end position="181"/>
    </location>
</feature>
<feature type="transmembrane region" description="Helical" evidence="2">
    <location>
        <begin position="221"/>
        <end position="243"/>
    </location>
</feature>
<evidence type="ECO:0000313" key="3">
    <source>
        <dbReference type="EMBL" id="KAF8691509.1"/>
    </source>
</evidence>
<comment type="caution">
    <text evidence="3">The sequence shown here is derived from an EMBL/GenBank/DDBJ whole genome shotgun (WGS) entry which is preliminary data.</text>
</comment>
<dbReference type="OrthoDB" id="269227at2759"/>
<dbReference type="PANTHER" id="PTHR45968:SF14">
    <property type="entry name" value="OS02G0678300 PROTEIN"/>
    <property type="match status" value="1"/>
</dbReference>
<accession>A0A835EHN2</accession>
<dbReference type="Proteomes" id="UP000636709">
    <property type="component" value="Unassembled WGS sequence"/>
</dbReference>
<keyword evidence="4" id="KW-1185">Reference proteome</keyword>
<keyword evidence="2" id="KW-1133">Transmembrane helix</keyword>